<keyword evidence="1" id="KW-0812">Transmembrane</keyword>
<protein>
    <submittedName>
        <fullName evidence="2">Uncharacterized protein</fullName>
    </submittedName>
</protein>
<dbReference type="Proteomes" id="UP001218218">
    <property type="component" value="Unassembled WGS sequence"/>
</dbReference>
<feature type="transmembrane region" description="Helical" evidence="1">
    <location>
        <begin position="20"/>
        <end position="44"/>
    </location>
</feature>
<keyword evidence="1" id="KW-0472">Membrane</keyword>
<evidence type="ECO:0000256" key="1">
    <source>
        <dbReference type="SAM" id="Phobius"/>
    </source>
</evidence>
<keyword evidence="1" id="KW-1133">Transmembrane helix</keyword>
<accession>A0AAD7F326</accession>
<evidence type="ECO:0000313" key="2">
    <source>
        <dbReference type="EMBL" id="KAJ7362459.1"/>
    </source>
</evidence>
<evidence type="ECO:0000313" key="3">
    <source>
        <dbReference type="Proteomes" id="UP001218218"/>
    </source>
</evidence>
<reference evidence="2" key="1">
    <citation type="submission" date="2023-03" db="EMBL/GenBank/DDBJ databases">
        <title>Massive genome expansion in bonnet fungi (Mycena s.s.) driven by repeated elements and novel gene families across ecological guilds.</title>
        <authorList>
            <consortium name="Lawrence Berkeley National Laboratory"/>
            <person name="Harder C.B."/>
            <person name="Miyauchi S."/>
            <person name="Viragh M."/>
            <person name="Kuo A."/>
            <person name="Thoen E."/>
            <person name="Andreopoulos B."/>
            <person name="Lu D."/>
            <person name="Skrede I."/>
            <person name="Drula E."/>
            <person name="Henrissat B."/>
            <person name="Morin E."/>
            <person name="Kohler A."/>
            <person name="Barry K."/>
            <person name="LaButti K."/>
            <person name="Morin E."/>
            <person name="Salamov A."/>
            <person name="Lipzen A."/>
            <person name="Mereny Z."/>
            <person name="Hegedus B."/>
            <person name="Baldrian P."/>
            <person name="Stursova M."/>
            <person name="Weitz H."/>
            <person name="Taylor A."/>
            <person name="Grigoriev I.V."/>
            <person name="Nagy L.G."/>
            <person name="Martin F."/>
            <person name="Kauserud H."/>
        </authorList>
    </citation>
    <scope>NUCLEOTIDE SEQUENCE</scope>
    <source>
        <strain evidence="2">CBHHK002</strain>
    </source>
</reference>
<dbReference type="EMBL" id="JARIHO010000004">
    <property type="protein sequence ID" value="KAJ7362459.1"/>
    <property type="molecule type" value="Genomic_DNA"/>
</dbReference>
<proteinExistence type="predicted"/>
<name>A0AAD7F326_9AGAR</name>
<feature type="transmembrane region" description="Helical" evidence="1">
    <location>
        <begin position="114"/>
        <end position="134"/>
    </location>
</feature>
<comment type="caution">
    <text evidence="2">The sequence shown here is derived from an EMBL/GenBank/DDBJ whole genome shotgun (WGS) entry which is preliminary data.</text>
</comment>
<sequence>MDIPSPYYQDAIYSFFDPPHIIYLAIACEFLFAFDSIIFGLTVYNGYLTRRAVGPDQAMPIHRLMMRNGAFIRFIGELNDRLPKTPQGAMYFAAMAFANLANITTFFINGRLLPGSLATFATCMSVAMVTHLLLDLYECKYGVMVPNLSEVEGELELPVDPHGLNQPEAGPIAV</sequence>
<dbReference type="AlphaFoldDB" id="A0AAD7F326"/>
<organism evidence="2 3">
    <name type="scientific">Mycena albidolilacea</name>
    <dbReference type="NCBI Taxonomy" id="1033008"/>
    <lineage>
        <taxon>Eukaryota</taxon>
        <taxon>Fungi</taxon>
        <taxon>Dikarya</taxon>
        <taxon>Basidiomycota</taxon>
        <taxon>Agaricomycotina</taxon>
        <taxon>Agaricomycetes</taxon>
        <taxon>Agaricomycetidae</taxon>
        <taxon>Agaricales</taxon>
        <taxon>Marasmiineae</taxon>
        <taxon>Mycenaceae</taxon>
        <taxon>Mycena</taxon>
    </lineage>
</organism>
<gene>
    <name evidence="2" type="ORF">DFH08DRAFT_1024633</name>
</gene>
<feature type="transmembrane region" description="Helical" evidence="1">
    <location>
        <begin position="89"/>
        <end position="108"/>
    </location>
</feature>
<keyword evidence="3" id="KW-1185">Reference proteome</keyword>